<dbReference type="Proteomes" id="UP000032142">
    <property type="component" value="Unassembled WGS sequence"/>
</dbReference>
<proteinExistence type="predicted"/>
<gene>
    <name evidence="1" type="ORF">F383_27207</name>
</gene>
<dbReference type="AlphaFoldDB" id="A0A0B0PAC2"/>
<protein>
    <submittedName>
        <fullName evidence="1">Uncharacterized protein</fullName>
    </submittedName>
</protein>
<reference evidence="2" key="1">
    <citation type="submission" date="2014-09" db="EMBL/GenBank/DDBJ databases">
        <authorList>
            <person name="Mudge J."/>
            <person name="Ramaraj T."/>
            <person name="Lindquist I.E."/>
            <person name="Bharti A.K."/>
            <person name="Sundararajan A."/>
            <person name="Cameron C.T."/>
            <person name="Woodward J.E."/>
            <person name="May G.D."/>
            <person name="Brubaker C."/>
            <person name="Broadhvest J."/>
            <person name="Wilkins T.A."/>
        </authorList>
    </citation>
    <scope>NUCLEOTIDE SEQUENCE</scope>
    <source>
        <strain evidence="2">cv. AKA8401</strain>
    </source>
</reference>
<organism evidence="1 2">
    <name type="scientific">Gossypium arboreum</name>
    <name type="common">Tree cotton</name>
    <name type="synonym">Gossypium nanking</name>
    <dbReference type="NCBI Taxonomy" id="29729"/>
    <lineage>
        <taxon>Eukaryota</taxon>
        <taxon>Viridiplantae</taxon>
        <taxon>Streptophyta</taxon>
        <taxon>Embryophyta</taxon>
        <taxon>Tracheophyta</taxon>
        <taxon>Spermatophyta</taxon>
        <taxon>Magnoliopsida</taxon>
        <taxon>eudicotyledons</taxon>
        <taxon>Gunneridae</taxon>
        <taxon>Pentapetalae</taxon>
        <taxon>rosids</taxon>
        <taxon>malvids</taxon>
        <taxon>Malvales</taxon>
        <taxon>Malvaceae</taxon>
        <taxon>Malvoideae</taxon>
        <taxon>Gossypium</taxon>
    </lineage>
</organism>
<sequence length="60" mass="6803">MRSLVLVYTAIYGDRKLENFLFPTRVRMVSEEISMEDASIMARCGVGVTALMVCSWIDAR</sequence>
<name>A0A0B0PAC2_GOSAR</name>
<accession>A0A0B0PAC2</accession>
<evidence type="ECO:0000313" key="1">
    <source>
        <dbReference type="EMBL" id="KHG21264.1"/>
    </source>
</evidence>
<dbReference type="EMBL" id="KN418027">
    <property type="protein sequence ID" value="KHG21264.1"/>
    <property type="molecule type" value="Genomic_DNA"/>
</dbReference>
<evidence type="ECO:0000313" key="2">
    <source>
        <dbReference type="Proteomes" id="UP000032142"/>
    </source>
</evidence>
<keyword evidence="2" id="KW-1185">Reference proteome</keyword>